<dbReference type="OrthoDB" id="9812899at2"/>
<dbReference type="KEGG" id="htq:FRZ44_24850"/>
<keyword evidence="1" id="KW-1133">Transmembrane helix</keyword>
<protein>
    <recommendedName>
        <fullName evidence="2">EamA domain-containing protein</fullName>
    </recommendedName>
</protein>
<keyword evidence="1" id="KW-0472">Membrane</keyword>
<feature type="transmembrane region" description="Helical" evidence="1">
    <location>
        <begin position="172"/>
        <end position="190"/>
    </location>
</feature>
<proteinExistence type="predicted"/>
<dbReference type="Pfam" id="PF00892">
    <property type="entry name" value="EamA"/>
    <property type="match status" value="2"/>
</dbReference>
<evidence type="ECO:0000259" key="2">
    <source>
        <dbReference type="Pfam" id="PF00892"/>
    </source>
</evidence>
<dbReference type="PANTHER" id="PTHR22911">
    <property type="entry name" value="ACYL-MALONYL CONDENSING ENZYME-RELATED"/>
    <property type="match status" value="1"/>
</dbReference>
<dbReference type="Gene3D" id="1.10.3730.20">
    <property type="match status" value="1"/>
</dbReference>
<dbReference type="SUPFAM" id="SSF103481">
    <property type="entry name" value="Multidrug resistance efflux transporter EmrE"/>
    <property type="match status" value="2"/>
</dbReference>
<gene>
    <name evidence="3" type="ORF">FRZ44_24850</name>
</gene>
<dbReference type="GO" id="GO:0016020">
    <property type="term" value="C:membrane"/>
    <property type="evidence" value="ECO:0007669"/>
    <property type="project" value="InterPro"/>
</dbReference>
<organism evidence="3 4">
    <name type="scientific">Hypericibacter terrae</name>
    <dbReference type="NCBI Taxonomy" id="2602015"/>
    <lineage>
        <taxon>Bacteria</taxon>
        <taxon>Pseudomonadati</taxon>
        <taxon>Pseudomonadota</taxon>
        <taxon>Alphaproteobacteria</taxon>
        <taxon>Rhodospirillales</taxon>
        <taxon>Dongiaceae</taxon>
        <taxon>Hypericibacter</taxon>
    </lineage>
</organism>
<feature type="transmembrane region" description="Helical" evidence="1">
    <location>
        <begin position="123"/>
        <end position="140"/>
    </location>
</feature>
<feature type="transmembrane region" description="Helical" evidence="1">
    <location>
        <begin position="61"/>
        <end position="78"/>
    </location>
</feature>
<dbReference type="EMBL" id="CP042906">
    <property type="protein sequence ID" value="QEX17189.1"/>
    <property type="molecule type" value="Genomic_DNA"/>
</dbReference>
<dbReference type="InterPro" id="IPR037185">
    <property type="entry name" value="EmrE-like"/>
</dbReference>
<name>A0A5J6MIF0_9PROT</name>
<feature type="domain" description="EamA" evidence="2">
    <location>
        <begin position="30"/>
        <end position="162"/>
    </location>
</feature>
<evidence type="ECO:0000313" key="4">
    <source>
        <dbReference type="Proteomes" id="UP000326202"/>
    </source>
</evidence>
<reference evidence="3 4" key="1">
    <citation type="submission" date="2019-08" db="EMBL/GenBank/DDBJ databases">
        <title>Hyperibacter terrae gen. nov., sp. nov. and Hyperibacter viscosus sp. nov., two new members in the family Rhodospirillaceae isolated from the rhizosphere of Hypericum perforatum.</title>
        <authorList>
            <person name="Noviana Z."/>
        </authorList>
    </citation>
    <scope>NUCLEOTIDE SEQUENCE [LARGE SCALE GENOMIC DNA]</scope>
    <source>
        <strain evidence="3 4">R5913</strain>
    </source>
</reference>
<accession>A0A5J6MIF0</accession>
<feature type="transmembrane region" description="Helical" evidence="1">
    <location>
        <begin position="29"/>
        <end position="49"/>
    </location>
</feature>
<keyword evidence="1" id="KW-0812">Transmembrane</keyword>
<feature type="transmembrane region" description="Helical" evidence="1">
    <location>
        <begin position="230"/>
        <end position="250"/>
    </location>
</feature>
<feature type="transmembrane region" description="Helical" evidence="1">
    <location>
        <begin position="285"/>
        <end position="302"/>
    </location>
</feature>
<evidence type="ECO:0000256" key="1">
    <source>
        <dbReference type="SAM" id="Phobius"/>
    </source>
</evidence>
<dbReference type="InterPro" id="IPR000620">
    <property type="entry name" value="EamA_dom"/>
</dbReference>
<evidence type="ECO:0000313" key="3">
    <source>
        <dbReference type="EMBL" id="QEX17189.1"/>
    </source>
</evidence>
<feature type="transmembrane region" description="Helical" evidence="1">
    <location>
        <begin position="147"/>
        <end position="166"/>
    </location>
</feature>
<feature type="transmembrane region" description="Helical" evidence="1">
    <location>
        <begin position="199"/>
        <end position="218"/>
    </location>
</feature>
<dbReference type="Proteomes" id="UP000326202">
    <property type="component" value="Chromosome"/>
</dbReference>
<dbReference type="PANTHER" id="PTHR22911:SF103">
    <property type="entry name" value="BLR2811 PROTEIN"/>
    <property type="match status" value="1"/>
</dbReference>
<keyword evidence="4" id="KW-1185">Reference proteome</keyword>
<feature type="transmembrane region" description="Helical" evidence="1">
    <location>
        <begin position="262"/>
        <end position="279"/>
    </location>
</feature>
<feature type="transmembrane region" description="Helical" evidence="1">
    <location>
        <begin position="99"/>
        <end position="117"/>
    </location>
</feature>
<dbReference type="AlphaFoldDB" id="A0A5J6MIF0"/>
<sequence length="310" mass="33155">MLPQTPQRAQRPVLTSTDSTRRAIEDRPVIGALTMVGALAILPGMDAIAKLLSGHLPVLEIVWARYVVYALLLLPAALRRHGLALFRPRRPLWQLLRGGLMALSAMMFFSAVARIPLADAMSVFFVYPLLILVISALFMGEAIGWQRWLLVLLGFVGAILVIRPSIHGVSPGVLFALASGTAYGSALVATRKLASHDPALVTATISAVLGAVVFSLLVPFVWKTPDLEDWPLLALIGVIATAGHFLIIAAHRMATASQLAPYGYTEIVAAILFGFIVFGDLPDPIVWLGIAVIVASGIAVTWSNSRAKAS</sequence>
<feature type="domain" description="EamA" evidence="2">
    <location>
        <begin position="171"/>
        <end position="297"/>
    </location>
</feature>